<dbReference type="HOGENOM" id="CLU_1805819_0_0_1"/>
<dbReference type="Proteomes" id="UP000002762">
    <property type="component" value="Unassembled WGS sequence"/>
</dbReference>
<evidence type="ECO:0000313" key="1">
    <source>
        <dbReference type="EMBL" id="EJP60941.1"/>
    </source>
</evidence>
<proteinExistence type="predicted"/>
<dbReference type="EMBL" id="JH725238">
    <property type="protein sequence ID" value="EJP60941.1"/>
    <property type="molecule type" value="Genomic_DNA"/>
</dbReference>
<dbReference type="InParanoid" id="J5JA55"/>
<sequence length="143" mass="16108">MYVQRYLSPPGKASAPRKIPTLATEVDQVLHQKGGFALAHSLVRAETGPGWAGAGSTSMSLSITTSTRRYAVLDSWPVSHSPRFCLAGAKSLTKLRLRIIDTKGLISILALAREKLIKNISYRLKYYYRYFKLNIYKNIRLYN</sequence>
<dbReference type="AlphaFoldDB" id="J5JA55"/>
<keyword evidence="2" id="KW-1185">Reference proteome</keyword>
<reference evidence="1 2" key="1">
    <citation type="journal article" date="2012" name="Sci. Rep.">
        <title>Genomic perspectives on the evolution of fungal entomopathogenicity in Beauveria bassiana.</title>
        <authorList>
            <person name="Xiao G."/>
            <person name="Ying S.H."/>
            <person name="Zheng P."/>
            <person name="Wang Z.L."/>
            <person name="Zhang S."/>
            <person name="Xie X.Q."/>
            <person name="Shang Y."/>
            <person name="St Leger R.J."/>
            <person name="Zhao G.P."/>
            <person name="Wang C."/>
            <person name="Feng M.G."/>
        </authorList>
    </citation>
    <scope>NUCLEOTIDE SEQUENCE [LARGE SCALE GENOMIC DNA]</scope>
    <source>
        <strain evidence="1 2">ARSEF 2860</strain>
    </source>
</reference>
<gene>
    <name evidence="1" type="ORF">BBA_10109</name>
</gene>
<dbReference type="GeneID" id="19893121"/>
<organism evidence="1 2">
    <name type="scientific">Beauveria bassiana (strain ARSEF 2860)</name>
    <name type="common">White muscardine disease fungus</name>
    <name type="synonym">Tritirachium shiotae</name>
    <dbReference type="NCBI Taxonomy" id="655819"/>
    <lineage>
        <taxon>Eukaryota</taxon>
        <taxon>Fungi</taxon>
        <taxon>Dikarya</taxon>
        <taxon>Ascomycota</taxon>
        <taxon>Pezizomycotina</taxon>
        <taxon>Sordariomycetes</taxon>
        <taxon>Hypocreomycetidae</taxon>
        <taxon>Hypocreales</taxon>
        <taxon>Cordycipitaceae</taxon>
        <taxon>Beauveria</taxon>
    </lineage>
</organism>
<accession>J5JA55</accession>
<protein>
    <submittedName>
        <fullName evidence="1">Uncharacterized protein</fullName>
    </submittedName>
</protein>
<dbReference type="RefSeq" id="XP_008603428.1">
    <property type="nucleotide sequence ID" value="XM_008605206.1"/>
</dbReference>
<evidence type="ECO:0000313" key="2">
    <source>
        <dbReference type="Proteomes" id="UP000002762"/>
    </source>
</evidence>
<name>J5JA55_BEAB2</name>